<gene>
    <name evidence="1" type="ORF">NTA49_08245</name>
</gene>
<comment type="caution">
    <text evidence="1">The sequence shown here is derived from an EMBL/GenBank/DDBJ whole genome shotgun (WGS) entry which is preliminary data.</text>
</comment>
<proteinExistence type="predicted"/>
<dbReference type="RefSeq" id="WP_258294228.1">
    <property type="nucleotide sequence ID" value="NZ_JANKJG010000004.1"/>
</dbReference>
<dbReference type="Proteomes" id="UP001165396">
    <property type="component" value="Unassembled WGS sequence"/>
</dbReference>
<sequence length="133" mass="14949">MVLLLEVEGKNALQVREFAKVEAALRGLDPFGPHSYASLTRQDGSYVQVAGGKQKCLIEKREVTSNTHWRGHRTMAASDSAVQHVLIFGAGQMTLTDDEVFTIDDVIPIWRSFFEEEPFALDIGWRDVTDVLR</sequence>
<organism evidence="1 2">
    <name type="scientific">Pseudosulfitobacter koreensis</name>
    <dbReference type="NCBI Taxonomy" id="2968472"/>
    <lineage>
        <taxon>Bacteria</taxon>
        <taxon>Pseudomonadati</taxon>
        <taxon>Pseudomonadota</taxon>
        <taxon>Alphaproteobacteria</taxon>
        <taxon>Rhodobacterales</taxon>
        <taxon>Roseobacteraceae</taxon>
        <taxon>Pseudosulfitobacter</taxon>
    </lineage>
</organism>
<keyword evidence="2" id="KW-1185">Reference proteome</keyword>
<name>A0ABT1Z072_9RHOB</name>
<evidence type="ECO:0000313" key="2">
    <source>
        <dbReference type="Proteomes" id="UP001165396"/>
    </source>
</evidence>
<accession>A0ABT1Z072</accession>
<protein>
    <submittedName>
        <fullName evidence="1">Uncharacterized protein</fullName>
    </submittedName>
</protein>
<dbReference type="EMBL" id="JANKJG010000004">
    <property type="protein sequence ID" value="MCR8826526.1"/>
    <property type="molecule type" value="Genomic_DNA"/>
</dbReference>
<evidence type="ECO:0000313" key="1">
    <source>
        <dbReference type="EMBL" id="MCR8826526.1"/>
    </source>
</evidence>
<reference evidence="1" key="1">
    <citation type="submission" date="2022-07" db="EMBL/GenBank/DDBJ databases">
        <title>Pseudosulfitobacter sp. strain AP-MA-4, whole genome sequence.</title>
        <authorList>
            <person name="Jiang Y."/>
        </authorList>
    </citation>
    <scope>NUCLEOTIDE SEQUENCE</scope>
    <source>
        <strain evidence="1">AP-MA-4</strain>
    </source>
</reference>